<reference evidence="4" key="2">
    <citation type="submission" date="2020-09" db="EMBL/GenBank/DDBJ databases">
        <authorList>
            <person name="Sun Q."/>
            <person name="Ohkuma M."/>
        </authorList>
    </citation>
    <scope>NUCLEOTIDE SEQUENCE</scope>
    <source>
        <strain evidence="4">JCM 3090</strain>
    </source>
</reference>
<accession>A0A8J3FFZ1</accession>
<dbReference type="SUPFAM" id="SSF52540">
    <property type="entry name" value="P-loop containing nucleoside triphosphate hydrolases"/>
    <property type="match status" value="1"/>
</dbReference>
<dbReference type="InterPro" id="IPR041664">
    <property type="entry name" value="AAA_16"/>
</dbReference>
<dbReference type="GO" id="GO:0005737">
    <property type="term" value="C:cytoplasm"/>
    <property type="evidence" value="ECO:0007669"/>
    <property type="project" value="TreeGrafter"/>
</dbReference>
<keyword evidence="5" id="KW-1185">Reference proteome</keyword>
<dbReference type="PANTHER" id="PTHR16305">
    <property type="entry name" value="TESTICULAR SOLUBLE ADENYLYL CYCLASE"/>
    <property type="match status" value="1"/>
</dbReference>
<dbReference type="EMBL" id="BMQB01000011">
    <property type="protein sequence ID" value="GGK07150.1"/>
    <property type="molecule type" value="Genomic_DNA"/>
</dbReference>
<dbReference type="PRINTS" id="PR00038">
    <property type="entry name" value="HTHLUXR"/>
</dbReference>
<keyword evidence="1" id="KW-0547">Nucleotide-binding</keyword>
<evidence type="ECO:0000259" key="3">
    <source>
        <dbReference type="PROSITE" id="PS50043"/>
    </source>
</evidence>
<evidence type="ECO:0000256" key="2">
    <source>
        <dbReference type="ARBA" id="ARBA00022840"/>
    </source>
</evidence>
<gene>
    <name evidence="4" type="ORF">GCM10010123_41220</name>
</gene>
<evidence type="ECO:0000313" key="5">
    <source>
        <dbReference type="Proteomes" id="UP000649739"/>
    </source>
</evidence>
<dbReference type="Pfam" id="PF13191">
    <property type="entry name" value="AAA_16"/>
    <property type="match status" value="1"/>
</dbReference>
<reference evidence="4" key="1">
    <citation type="journal article" date="2014" name="Int. J. Syst. Evol. Microbiol.">
        <title>Complete genome sequence of Corynebacterium casei LMG S-19264T (=DSM 44701T), isolated from a smear-ripened cheese.</title>
        <authorList>
            <consortium name="US DOE Joint Genome Institute (JGI-PGF)"/>
            <person name="Walter F."/>
            <person name="Albersmeier A."/>
            <person name="Kalinowski J."/>
            <person name="Ruckert C."/>
        </authorList>
    </citation>
    <scope>NUCLEOTIDE SEQUENCE</scope>
    <source>
        <strain evidence="4">JCM 3090</strain>
    </source>
</reference>
<feature type="domain" description="HTH luxR-type" evidence="3">
    <location>
        <begin position="829"/>
        <end position="894"/>
    </location>
</feature>
<dbReference type="SMART" id="SM00421">
    <property type="entry name" value="HTH_LUXR"/>
    <property type="match status" value="1"/>
</dbReference>
<dbReference type="GO" id="GO:0004016">
    <property type="term" value="F:adenylate cyclase activity"/>
    <property type="evidence" value="ECO:0007669"/>
    <property type="project" value="TreeGrafter"/>
</dbReference>
<dbReference type="SUPFAM" id="SSF48452">
    <property type="entry name" value="TPR-like"/>
    <property type="match status" value="1"/>
</dbReference>
<proteinExistence type="predicted"/>
<dbReference type="InterPro" id="IPR016032">
    <property type="entry name" value="Sig_transdc_resp-reg_C-effctor"/>
</dbReference>
<protein>
    <submittedName>
        <fullName evidence="4">Transcriptional regulator</fullName>
    </submittedName>
</protein>
<dbReference type="GO" id="GO:0006355">
    <property type="term" value="P:regulation of DNA-templated transcription"/>
    <property type="evidence" value="ECO:0007669"/>
    <property type="project" value="InterPro"/>
</dbReference>
<dbReference type="SUPFAM" id="SSF46894">
    <property type="entry name" value="C-terminal effector domain of the bipartite response regulators"/>
    <property type="match status" value="1"/>
</dbReference>
<dbReference type="Pfam" id="PF00196">
    <property type="entry name" value="GerE"/>
    <property type="match status" value="1"/>
</dbReference>
<evidence type="ECO:0000313" key="4">
    <source>
        <dbReference type="EMBL" id="GGK07150.1"/>
    </source>
</evidence>
<dbReference type="InterPro" id="IPR036388">
    <property type="entry name" value="WH-like_DNA-bd_sf"/>
</dbReference>
<dbReference type="InterPro" id="IPR027417">
    <property type="entry name" value="P-loop_NTPase"/>
</dbReference>
<dbReference type="Gene3D" id="1.25.40.10">
    <property type="entry name" value="Tetratricopeptide repeat domain"/>
    <property type="match status" value="1"/>
</dbReference>
<dbReference type="GO" id="GO:0005524">
    <property type="term" value="F:ATP binding"/>
    <property type="evidence" value="ECO:0007669"/>
    <property type="project" value="UniProtKB-KW"/>
</dbReference>
<dbReference type="Gene3D" id="1.10.10.10">
    <property type="entry name" value="Winged helix-like DNA-binding domain superfamily/Winged helix DNA-binding domain"/>
    <property type="match status" value="1"/>
</dbReference>
<organism evidence="4 5">
    <name type="scientific">Pilimelia anulata</name>
    <dbReference type="NCBI Taxonomy" id="53371"/>
    <lineage>
        <taxon>Bacteria</taxon>
        <taxon>Bacillati</taxon>
        <taxon>Actinomycetota</taxon>
        <taxon>Actinomycetes</taxon>
        <taxon>Micromonosporales</taxon>
        <taxon>Micromonosporaceae</taxon>
        <taxon>Pilimelia</taxon>
    </lineage>
</organism>
<dbReference type="GO" id="GO:0003677">
    <property type="term" value="F:DNA binding"/>
    <property type="evidence" value="ECO:0007669"/>
    <property type="project" value="InterPro"/>
</dbReference>
<sequence length="898" mass="92362">MTPVNTELIGRGMALAGFDGDRRVVLVGPAGIGTSTLAAALAARRPAPAVWLRPQRADRDVPYAGLAELAGVLPAGPGTAAVGAAVAAGTGGDLHLRQLVAHLLGRVPPLVLVVDNAQWLDEPSAGVLGWALRQVPDLPVIAAERAPDVPRRAAALGGDAPRVWRVPPLTVDGVAELLAGAGVHYRWAGRVHALTGGNPALALRLAAPDGPLHAAEPALPAGVPELPAAVRELVGEWLAELPADARRTLTLAALAEPATVPLLHRLAGPAVDGHLAAAVAAGLATLGVDGRVAFPAGVVPAALVAGLPHAKRQRLHGDLASADDDPVRRARHAALAADAPAEPVAAEAERAAGLAHRRGDRALAAELSLLAAQRTPDAGGVPLDRALAAVRDAARAGDAGRARAAAGLVLDRSEQPPHRVAALLALLDTAGQDLADSDELFARAAAEAGPHPELLARVRVRESSRANVNGGDPARALALAAQAAELADRGGDVTTRALALTMQARTERLLGRPDAEAVLARALALPLPAGALDVHRSPRYLAVRHALFDDRLGDARAALLALLPEAERSGAVEDTVDVLRSLAEVEARAGACAAALRYAHRAVGLTDDAGLSPGPARYTAALAEAAGGDADRAADFARRGAAASEQEQDLVFLSRNLFALGQVLLTTDRPVEALAALERVRDLEAAQRVADPSVLRWHADLAENLAALGRTDEAAELIDRTRLEAAALDRSGVAVQLDRAAGLLAAGRGDPDAAAALLTGAAGAFAARGLPIEQGRTLLALGAVERRRRRRAAARAAIRRAGELFDAVGARPWARRAAAALRRLDPAGGRASEVALTDTEQRIADLVGRGAGNVEIAGTLSVSVKTVEATLTRVYRKLGVRSRVQLATRLRAAADPPP</sequence>
<dbReference type="PROSITE" id="PS50043">
    <property type="entry name" value="HTH_LUXR_2"/>
    <property type="match status" value="1"/>
</dbReference>
<dbReference type="InterPro" id="IPR000792">
    <property type="entry name" value="Tscrpt_reg_LuxR_C"/>
</dbReference>
<keyword evidence="2" id="KW-0067">ATP-binding</keyword>
<dbReference type="PANTHER" id="PTHR16305:SF35">
    <property type="entry name" value="TRANSCRIPTIONAL ACTIVATOR DOMAIN"/>
    <property type="match status" value="1"/>
</dbReference>
<dbReference type="RefSeq" id="WP_189171854.1">
    <property type="nucleotide sequence ID" value="NZ_BMQB01000011.1"/>
</dbReference>
<dbReference type="AlphaFoldDB" id="A0A8J3FFZ1"/>
<dbReference type="CDD" id="cd06170">
    <property type="entry name" value="LuxR_C_like"/>
    <property type="match status" value="1"/>
</dbReference>
<dbReference type="Proteomes" id="UP000649739">
    <property type="component" value="Unassembled WGS sequence"/>
</dbReference>
<comment type="caution">
    <text evidence="4">The sequence shown here is derived from an EMBL/GenBank/DDBJ whole genome shotgun (WGS) entry which is preliminary data.</text>
</comment>
<name>A0A8J3FFZ1_9ACTN</name>
<evidence type="ECO:0000256" key="1">
    <source>
        <dbReference type="ARBA" id="ARBA00022741"/>
    </source>
</evidence>
<dbReference type="InterPro" id="IPR011990">
    <property type="entry name" value="TPR-like_helical_dom_sf"/>
</dbReference>